<reference evidence="1" key="1">
    <citation type="submission" date="2014-05" db="EMBL/GenBank/DDBJ databases">
        <authorList>
            <person name="Chronopoulou M."/>
        </authorList>
    </citation>
    <scope>NUCLEOTIDE SEQUENCE</scope>
    <source>
        <tissue evidence="1">Whole organism</tissue>
    </source>
</reference>
<organism evidence="1">
    <name type="scientific">Lepeophtheirus salmonis</name>
    <name type="common">Salmon louse</name>
    <name type="synonym">Caligus salmonis</name>
    <dbReference type="NCBI Taxonomy" id="72036"/>
    <lineage>
        <taxon>Eukaryota</taxon>
        <taxon>Metazoa</taxon>
        <taxon>Ecdysozoa</taxon>
        <taxon>Arthropoda</taxon>
        <taxon>Crustacea</taxon>
        <taxon>Multicrustacea</taxon>
        <taxon>Hexanauplia</taxon>
        <taxon>Copepoda</taxon>
        <taxon>Siphonostomatoida</taxon>
        <taxon>Caligidae</taxon>
        <taxon>Lepeophtheirus</taxon>
    </lineage>
</organism>
<proteinExistence type="predicted"/>
<sequence>SGIFPKQLSHENRSIISVKDSIRPISACTAILITLLFIKYFENI</sequence>
<evidence type="ECO:0000313" key="1">
    <source>
        <dbReference type="EMBL" id="CDW35176.1"/>
    </source>
</evidence>
<accession>A0A0K2UBV0</accession>
<protein>
    <submittedName>
        <fullName evidence="1">Uncharacterized protein</fullName>
    </submittedName>
</protein>
<name>A0A0K2UBV0_LEPSM</name>
<dbReference type="AlphaFoldDB" id="A0A0K2UBV0"/>
<feature type="non-terminal residue" evidence="1">
    <location>
        <position position="1"/>
    </location>
</feature>
<dbReference type="EMBL" id="HACA01017815">
    <property type="protein sequence ID" value="CDW35176.1"/>
    <property type="molecule type" value="Transcribed_RNA"/>
</dbReference>